<name>A0A2P2QLJ6_RHIMU</name>
<dbReference type="AlphaFoldDB" id="A0A2P2QLJ6"/>
<evidence type="ECO:0000313" key="1">
    <source>
        <dbReference type="EMBL" id="MBX67889.1"/>
    </source>
</evidence>
<protein>
    <submittedName>
        <fullName evidence="1">Uncharacterized protein</fullName>
    </submittedName>
</protein>
<dbReference type="EMBL" id="GGEC01087405">
    <property type="protein sequence ID" value="MBX67889.1"/>
    <property type="molecule type" value="Transcribed_RNA"/>
</dbReference>
<sequence>MTRIGISTLYVQWVVLINHYSSH</sequence>
<proteinExistence type="predicted"/>
<reference evidence="1" key="1">
    <citation type="submission" date="2018-02" db="EMBL/GenBank/DDBJ databases">
        <title>Rhizophora mucronata_Transcriptome.</title>
        <authorList>
            <person name="Meera S.P."/>
            <person name="Sreeshan A."/>
            <person name="Augustine A."/>
        </authorList>
    </citation>
    <scope>NUCLEOTIDE SEQUENCE</scope>
    <source>
        <tissue evidence="1">Leaf</tissue>
    </source>
</reference>
<accession>A0A2P2QLJ6</accession>
<organism evidence="1">
    <name type="scientific">Rhizophora mucronata</name>
    <name type="common">Asiatic mangrove</name>
    <dbReference type="NCBI Taxonomy" id="61149"/>
    <lineage>
        <taxon>Eukaryota</taxon>
        <taxon>Viridiplantae</taxon>
        <taxon>Streptophyta</taxon>
        <taxon>Embryophyta</taxon>
        <taxon>Tracheophyta</taxon>
        <taxon>Spermatophyta</taxon>
        <taxon>Magnoliopsida</taxon>
        <taxon>eudicotyledons</taxon>
        <taxon>Gunneridae</taxon>
        <taxon>Pentapetalae</taxon>
        <taxon>rosids</taxon>
        <taxon>fabids</taxon>
        <taxon>Malpighiales</taxon>
        <taxon>Rhizophoraceae</taxon>
        <taxon>Rhizophora</taxon>
    </lineage>
</organism>